<evidence type="ECO:0000313" key="4">
    <source>
        <dbReference type="Proteomes" id="UP000032061"/>
    </source>
</evidence>
<dbReference type="Proteomes" id="UP000032061">
    <property type="component" value="Unassembled WGS sequence"/>
</dbReference>
<keyword evidence="3" id="KW-0503">Monooxygenase</keyword>
<organism evidence="2 4">
    <name type="scientific">Flavobacterium hibernum</name>
    <dbReference type="NCBI Taxonomy" id="37752"/>
    <lineage>
        <taxon>Bacteria</taxon>
        <taxon>Pseudomonadati</taxon>
        <taxon>Bacteroidota</taxon>
        <taxon>Flavobacteriia</taxon>
        <taxon>Flavobacteriales</taxon>
        <taxon>Flavobacteriaceae</taxon>
        <taxon>Flavobacterium</taxon>
    </lineage>
</organism>
<proteinExistence type="predicted"/>
<dbReference type="OrthoDB" id="9806189at2"/>
<dbReference type="PANTHER" id="PTHR33336">
    <property type="entry name" value="QUINOL MONOOXYGENASE YGIN-RELATED"/>
    <property type="match status" value="1"/>
</dbReference>
<dbReference type="PROSITE" id="PS51725">
    <property type="entry name" value="ABM"/>
    <property type="match status" value="1"/>
</dbReference>
<dbReference type="Proteomes" id="UP000198302">
    <property type="component" value="Unassembled WGS sequence"/>
</dbReference>
<name>A0A0D0EZH6_9FLAO</name>
<accession>A0A0D0EZH6</accession>
<keyword evidence="5" id="KW-1185">Reference proteome</keyword>
<dbReference type="InterPro" id="IPR050744">
    <property type="entry name" value="AI-2_Isomerase_LsrG"/>
</dbReference>
<evidence type="ECO:0000313" key="3">
    <source>
        <dbReference type="EMBL" id="OXA88085.1"/>
    </source>
</evidence>
<dbReference type="InterPro" id="IPR011008">
    <property type="entry name" value="Dimeric_a/b-barrel"/>
</dbReference>
<dbReference type="AlphaFoldDB" id="A0A0D0EZH6"/>
<dbReference type="Gene3D" id="3.30.70.100">
    <property type="match status" value="1"/>
</dbReference>
<sequence>MSIYLTVVVKAKPEHQQEIKKLLYSLPELSIKEETCIEYDVHQSIDDENIFILNEKWESLDGLSLHNQQPYSKAFFVSFDKLQEQPIIYRSK</sequence>
<dbReference type="InterPro" id="IPR007138">
    <property type="entry name" value="ABM_dom"/>
</dbReference>
<evidence type="ECO:0000259" key="1">
    <source>
        <dbReference type="PROSITE" id="PS51725"/>
    </source>
</evidence>
<reference evidence="3 5" key="2">
    <citation type="submission" date="2016-11" db="EMBL/GenBank/DDBJ databases">
        <title>Whole genomes of Flavobacteriaceae.</title>
        <authorList>
            <person name="Stine C."/>
            <person name="Li C."/>
            <person name="Tadesse D."/>
        </authorList>
    </citation>
    <scope>NUCLEOTIDE SEQUENCE [LARGE SCALE GENOMIC DNA]</scope>
    <source>
        <strain evidence="3 5">ATCC 51468</strain>
    </source>
</reference>
<dbReference type="Pfam" id="PF03992">
    <property type="entry name" value="ABM"/>
    <property type="match status" value="1"/>
</dbReference>
<dbReference type="RefSeq" id="WP_041516105.1">
    <property type="nucleotide sequence ID" value="NZ_JPRK01000003.1"/>
</dbReference>
<dbReference type="SUPFAM" id="SSF54909">
    <property type="entry name" value="Dimeric alpha+beta barrel"/>
    <property type="match status" value="1"/>
</dbReference>
<dbReference type="PANTHER" id="PTHR33336:SF15">
    <property type="entry name" value="ABM DOMAIN-CONTAINING PROTEIN"/>
    <property type="match status" value="1"/>
</dbReference>
<evidence type="ECO:0000313" key="5">
    <source>
        <dbReference type="Proteomes" id="UP000198302"/>
    </source>
</evidence>
<keyword evidence="3" id="KW-0560">Oxidoreductase</keyword>
<evidence type="ECO:0000313" key="2">
    <source>
        <dbReference type="EMBL" id="KIO54443.1"/>
    </source>
</evidence>
<gene>
    <name evidence="3" type="ORF">B0A73_09925</name>
    <name evidence="2" type="ORF">IW18_03065</name>
</gene>
<dbReference type="GO" id="GO:0004497">
    <property type="term" value="F:monooxygenase activity"/>
    <property type="evidence" value="ECO:0007669"/>
    <property type="project" value="UniProtKB-KW"/>
</dbReference>
<dbReference type="STRING" id="37752.IW18_03065"/>
<reference evidence="2 4" key="1">
    <citation type="submission" date="2015-01" db="EMBL/GenBank/DDBJ databases">
        <title>Genome of Flavobacterium hibernum DSM 12611.</title>
        <authorList>
            <person name="Stropko S.J."/>
            <person name="Pipes S.E."/>
            <person name="Newman J.D."/>
        </authorList>
    </citation>
    <scope>NUCLEOTIDE SEQUENCE [LARGE SCALE GENOMIC DNA]</scope>
    <source>
        <strain evidence="2 4">DSM 12611</strain>
    </source>
</reference>
<feature type="domain" description="ABM" evidence="1">
    <location>
        <begin position="3"/>
        <end position="92"/>
    </location>
</feature>
<protein>
    <submittedName>
        <fullName evidence="3">Antibiotic biosynthesis monooxygenase</fullName>
    </submittedName>
</protein>
<comment type="caution">
    <text evidence="2">The sequence shown here is derived from an EMBL/GenBank/DDBJ whole genome shotgun (WGS) entry which is preliminary data.</text>
</comment>
<dbReference type="EMBL" id="MUGX01000011">
    <property type="protein sequence ID" value="OXA88085.1"/>
    <property type="molecule type" value="Genomic_DNA"/>
</dbReference>
<dbReference type="EMBL" id="JPRK01000003">
    <property type="protein sequence ID" value="KIO54443.1"/>
    <property type="molecule type" value="Genomic_DNA"/>
</dbReference>